<proteinExistence type="predicted"/>
<organism evidence="3">
    <name type="scientific">Caenorhabditis remanei</name>
    <name type="common">Caenorhabditis vulgaris</name>
    <dbReference type="NCBI Taxonomy" id="31234"/>
    <lineage>
        <taxon>Eukaryota</taxon>
        <taxon>Metazoa</taxon>
        <taxon>Ecdysozoa</taxon>
        <taxon>Nematoda</taxon>
        <taxon>Chromadorea</taxon>
        <taxon>Rhabditida</taxon>
        <taxon>Rhabditina</taxon>
        <taxon>Rhabditomorpha</taxon>
        <taxon>Rhabditoidea</taxon>
        <taxon>Rhabditidae</taxon>
        <taxon>Peloderinae</taxon>
        <taxon>Caenorhabditis</taxon>
    </lineage>
</organism>
<dbReference type="KEGG" id="crq:GCK72_007039"/>
<dbReference type="CTD" id="9804203"/>
<gene>
    <name evidence="1" type="ORF">CRE_06299</name>
    <name evidence="2" type="ORF">GCK72_007039</name>
</gene>
<sequence length="190" mass="21518">MVSLPYNPFLIEKMKATLPGEPSGFQKIVSQEIKRMEEKTFNVPIHPFSMDALLGSQIVENGRLGQVVADRKIGKIRRMRRAPKSEALHILAAIAKIGEMEENPLALEASARLEIPGLTPRTESNNWKSGARTIPYDGPPIRRGWNRLTTDEKDRRIKKFLESRRLMKKLEMAAGEVDGEKKEIICITLE</sequence>
<reference evidence="1" key="1">
    <citation type="submission" date="2007-07" db="EMBL/GenBank/DDBJ databases">
        <title>PCAP assembly of the Caenorhabditis remanei genome.</title>
        <authorList>
            <consortium name="The Caenorhabditis remanei Sequencing Consortium"/>
            <person name="Wilson R.K."/>
        </authorList>
    </citation>
    <scope>NUCLEOTIDE SEQUENCE [LARGE SCALE GENOMIC DNA]</scope>
    <source>
        <strain evidence="1">PB4641</strain>
    </source>
</reference>
<dbReference type="HOGENOM" id="CLU_1429237_0_0_1"/>
<dbReference type="Proteomes" id="UP000483820">
    <property type="component" value="Chromosome II"/>
</dbReference>
<evidence type="ECO:0000313" key="2">
    <source>
        <dbReference type="EMBL" id="KAF1767081.1"/>
    </source>
</evidence>
<accession>E3M134</accession>
<reference evidence="2 4" key="2">
    <citation type="submission" date="2019-12" db="EMBL/GenBank/DDBJ databases">
        <title>Chromosome-level assembly of the Caenorhabditis remanei genome.</title>
        <authorList>
            <person name="Teterina A.A."/>
            <person name="Willis J.H."/>
            <person name="Phillips P.C."/>
        </authorList>
    </citation>
    <scope>NUCLEOTIDE SEQUENCE [LARGE SCALE GENOMIC DNA]</scope>
    <source>
        <strain evidence="2 4">PX506</strain>
        <tissue evidence="2">Whole organism</tissue>
    </source>
</reference>
<evidence type="ECO:0000313" key="4">
    <source>
        <dbReference type="Proteomes" id="UP000483820"/>
    </source>
</evidence>
<dbReference type="EMBL" id="DS268421">
    <property type="protein sequence ID" value="EFO88861.1"/>
    <property type="molecule type" value="Genomic_DNA"/>
</dbReference>
<name>E3M134_CAERE</name>
<evidence type="ECO:0000313" key="3">
    <source>
        <dbReference type="Proteomes" id="UP000008281"/>
    </source>
</evidence>
<dbReference type="RefSeq" id="XP_003110072.1">
    <property type="nucleotide sequence ID" value="XM_003110024.1"/>
</dbReference>
<dbReference type="GeneID" id="9804203"/>
<dbReference type="EMBL" id="WUAV01000002">
    <property type="protein sequence ID" value="KAF1767081.1"/>
    <property type="molecule type" value="Genomic_DNA"/>
</dbReference>
<evidence type="ECO:0000313" key="1">
    <source>
        <dbReference type="EMBL" id="EFO88861.1"/>
    </source>
</evidence>
<dbReference type="Proteomes" id="UP000008281">
    <property type="component" value="Unassembled WGS sequence"/>
</dbReference>
<dbReference type="InParanoid" id="E3M134"/>
<keyword evidence="3" id="KW-1185">Reference proteome</keyword>
<dbReference type="AlphaFoldDB" id="E3M134"/>
<protein>
    <submittedName>
        <fullName evidence="1">Uncharacterized protein</fullName>
    </submittedName>
</protein>